<name>A0ABW9RR95_9BACT</name>
<dbReference type="RefSeq" id="WP_155173409.1">
    <property type="nucleotide sequence ID" value="NZ_BAAAFL010000068.1"/>
</dbReference>
<evidence type="ECO:0000256" key="1">
    <source>
        <dbReference type="SAM" id="SignalP"/>
    </source>
</evidence>
<accession>A0ABW9RR95</accession>
<dbReference type="PROSITE" id="PS51257">
    <property type="entry name" value="PROKAR_LIPOPROTEIN"/>
    <property type="match status" value="1"/>
</dbReference>
<organism evidence="2 3">
    <name type="scientific">Fulvivirga kasyanovii</name>
    <dbReference type="NCBI Taxonomy" id="396812"/>
    <lineage>
        <taxon>Bacteria</taxon>
        <taxon>Pseudomonadati</taxon>
        <taxon>Bacteroidota</taxon>
        <taxon>Cytophagia</taxon>
        <taxon>Cytophagales</taxon>
        <taxon>Fulvivirgaceae</taxon>
        <taxon>Fulvivirga</taxon>
    </lineage>
</organism>
<feature type="chain" id="PRO_5045892434" description="DUF1735 domain-containing protein" evidence="1">
    <location>
        <begin position="22"/>
        <end position="175"/>
    </location>
</feature>
<evidence type="ECO:0000313" key="2">
    <source>
        <dbReference type="EMBL" id="MTI26395.1"/>
    </source>
</evidence>
<feature type="signal peptide" evidence="1">
    <location>
        <begin position="1"/>
        <end position="21"/>
    </location>
</feature>
<protein>
    <recommendedName>
        <fullName evidence="4">DUF1735 domain-containing protein</fullName>
    </recommendedName>
</protein>
<sequence length="175" mass="18941">MKNIYLYISCLLVIVSLASCEEDYDNPIDGLEQTNLFVQFAANTPEEVETVEGGEEEEFTVQVPISMEADLIAELSFSGDAEYGVDFDIAADSLVSASETGAKLFIEYTKTDNSDVVVDQTNFTIKFLDDAIADGDKTLIVTLTGAVGATDNSIKLDGGRGAIRKEINFNIADNE</sequence>
<evidence type="ECO:0000313" key="3">
    <source>
        <dbReference type="Proteomes" id="UP000798808"/>
    </source>
</evidence>
<evidence type="ECO:0008006" key="4">
    <source>
        <dbReference type="Google" id="ProtNLM"/>
    </source>
</evidence>
<gene>
    <name evidence="2" type="ORF">E1163_15665</name>
</gene>
<keyword evidence="3" id="KW-1185">Reference proteome</keyword>
<comment type="caution">
    <text evidence="2">The sequence shown here is derived from an EMBL/GenBank/DDBJ whole genome shotgun (WGS) entry which is preliminary data.</text>
</comment>
<dbReference type="Proteomes" id="UP000798808">
    <property type="component" value="Unassembled WGS sequence"/>
</dbReference>
<reference evidence="2 3" key="1">
    <citation type="submission" date="2019-02" db="EMBL/GenBank/DDBJ databases">
        <authorList>
            <person name="Goldberg S.R."/>
            <person name="Haltli B.A."/>
            <person name="Correa H."/>
            <person name="Russell K.G."/>
        </authorList>
    </citation>
    <scope>NUCLEOTIDE SEQUENCE [LARGE SCALE GENOMIC DNA]</scope>
    <source>
        <strain evidence="2 3">JCM 16186</strain>
    </source>
</reference>
<keyword evidence="1" id="KW-0732">Signal</keyword>
<proteinExistence type="predicted"/>
<dbReference type="EMBL" id="SMLW01000579">
    <property type="protein sequence ID" value="MTI26395.1"/>
    <property type="molecule type" value="Genomic_DNA"/>
</dbReference>